<feature type="transmembrane region" description="Helical" evidence="1">
    <location>
        <begin position="7"/>
        <end position="32"/>
    </location>
</feature>
<name>A0ABT0I102_9LACO</name>
<evidence type="ECO:0000256" key="1">
    <source>
        <dbReference type="SAM" id="Phobius"/>
    </source>
</evidence>
<dbReference type="EMBL" id="JAJIAO010000002">
    <property type="protein sequence ID" value="MCK8624513.1"/>
    <property type="molecule type" value="Genomic_DNA"/>
</dbReference>
<keyword evidence="3" id="KW-1185">Reference proteome</keyword>
<gene>
    <name evidence="2" type="ORF">LNP07_03190</name>
</gene>
<keyword evidence="1" id="KW-1133">Transmembrane helix</keyword>
<keyword evidence="1" id="KW-0812">Transmembrane</keyword>
<feature type="transmembrane region" description="Helical" evidence="1">
    <location>
        <begin position="38"/>
        <end position="56"/>
    </location>
</feature>
<comment type="caution">
    <text evidence="2">The sequence shown here is derived from an EMBL/GenBank/DDBJ whole genome shotgun (WGS) entry which is preliminary data.</text>
</comment>
<sequence>MIGMIKNLLIVLMYIVWVGVGVALIASISQILPGQLGALAIIVLLFPLTYLPIRLFNAETLSRVKKNYKNNNQIKKNIL</sequence>
<accession>A0ABT0I102</accession>
<keyword evidence="1" id="KW-0472">Membrane</keyword>
<proteinExistence type="predicted"/>
<reference evidence="2 3" key="1">
    <citation type="submission" date="2021-11" db="EMBL/GenBank/DDBJ databases">
        <title>Comparative genomics of bee honey and flower isolates.</title>
        <authorList>
            <person name="Bechtner J.D."/>
            <person name="Gallus M.K."/>
            <person name="Ehrmann M."/>
        </authorList>
    </citation>
    <scope>NUCLEOTIDE SEQUENCE [LARGE SCALE GENOMIC DNA]</scope>
    <source>
        <strain evidence="2 3">M161</strain>
    </source>
</reference>
<evidence type="ECO:0000313" key="2">
    <source>
        <dbReference type="EMBL" id="MCK8624513.1"/>
    </source>
</evidence>
<organism evidence="2 3">
    <name type="scientific">Apilactobacillus xinyiensis</name>
    <dbReference type="NCBI Taxonomy" id="2841032"/>
    <lineage>
        <taxon>Bacteria</taxon>
        <taxon>Bacillati</taxon>
        <taxon>Bacillota</taxon>
        <taxon>Bacilli</taxon>
        <taxon>Lactobacillales</taxon>
        <taxon>Lactobacillaceae</taxon>
        <taxon>Apilactobacillus</taxon>
    </lineage>
</organism>
<dbReference type="RefSeq" id="WP_220728446.1">
    <property type="nucleotide sequence ID" value="NZ_BPLM01000010.1"/>
</dbReference>
<evidence type="ECO:0000313" key="3">
    <source>
        <dbReference type="Proteomes" id="UP001522905"/>
    </source>
</evidence>
<protein>
    <submittedName>
        <fullName evidence="2">Uncharacterized protein</fullName>
    </submittedName>
</protein>
<dbReference type="Proteomes" id="UP001522905">
    <property type="component" value="Unassembled WGS sequence"/>
</dbReference>